<gene>
    <name evidence="2" type="ORF">KME15_23705</name>
</gene>
<name>A0A951UPP5_9CYAN</name>
<evidence type="ECO:0000313" key="2">
    <source>
        <dbReference type="EMBL" id="MBW4661687.1"/>
    </source>
</evidence>
<organism evidence="2 3">
    <name type="scientific">Drouetiella hepatica Uher 2000/2452</name>
    <dbReference type="NCBI Taxonomy" id="904376"/>
    <lineage>
        <taxon>Bacteria</taxon>
        <taxon>Bacillati</taxon>
        <taxon>Cyanobacteriota</taxon>
        <taxon>Cyanophyceae</taxon>
        <taxon>Oculatellales</taxon>
        <taxon>Oculatellaceae</taxon>
        <taxon>Drouetiella</taxon>
    </lineage>
</organism>
<reference evidence="2" key="2">
    <citation type="journal article" date="2022" name="Microbiol. Resour. Announc.">
        <title>Metagenome Sequencing to Explore Phylogenomics of Terrestrial Cyanobacteria.</title>
        <authorList>
            <person name="Ward R.D."/>
            <person name="Stajich J.E."/>
            <person name="Johansen J.R."/>
            <person name="Huntemann M."/>
            <person name="Clum A."/>
            <person name="Foster B."/>
            <person name="Foster B."/>
            <person name="Roux S."/>
            <person name="Palaniappan K."/>
            <person name="Varghese N."/>
            <person name="Mukherjee S."/>
            <person name="Reddy T.B.K."/>
            <person name="Daum C."/>
            <person name="Copeland A."/>
            <person name="Chen I.A."/>
            <person name="Ivanova N.N."/>
            <person name="Kyrpides N.C."/>
            <person name="Shapiro N."/>
            <person name="Eloe-Fadrosh E.A."/>
            <person name="Pietrasiak N."/>
        </authorList>
    </citation>
    <scope>NUCLEOTIDE SEQUENCE</scope>
    <source>
        <strain evidence="2">UHER 2000/2452</strain>
    </source>
</reference>
<sequence>MEIEQLEIDLWHSLETARQFPETLEVRLLCDALEQVIQGQPIAQQLEIASTAMTQLTEVYAVRAEKWMTDWQRRHDPQEPVVALEQCVDLFVQSLHLEISDLFEPPDPTHYPTERRSPTKQSAEGTIVGRLDQEALLQALDQQMSQHSGMTEMEAFNTAISVAHGEDIRAWSEAINQFFSTHTSSMVCLSQLQQTLNLPVVAIWLGLLLGNYVLEQRGEFYDMQSIFVQQLPTPIAAKDNSIR</sequence>
<dbReference type="EMBL" id="JAHHHD010000043">
    <property type="protein sequence ID" value="MBW4661687.1"/>
    <property type="molecule type" value="Genomic_DNA"/>
</dbReference>
<comment type="caution">
    <text evidence="2">The sequence shown here is derived from an EMBL/GenBank/DDBJ whole genome shotgun (WGS) entry which is preliminary data.</text>
</comment>
<protein>
    <submittedName>
        <fullName evidence="2">Uncharacterized protein</fullName>
    </submittedName>
</protein>
<reference evidence="2" key="1">
    <citation type="submission" date="2021-05" db="EMBL/GenBank/DDBJ databases">
        <authorList>
            <person name="Pietrasiak N."/>
            <person name="Ward R."/>
            <person name="Stajich J.E."/>
            <person name="Kurbessoian T."/>
        </authorList>
    </citation>
    <scope>NUCLEOTIDE SEQUENCE</scope>
    <source>
        <strain evidence="2">UHER 2000/2452</strain>
    </source>
</reference>
<feature type="region of interest" description="Disordered" evidence="1">
    <location>
        <begin position="103"/>
        <end position="123"/>
    </location>
</feature>
<dbReference type="AlphaFoldDB" id="A0A951UPP5"/>
<evidence type="ECO:0000313" key="3">
    <source>
        <dbReference type="Proteomes" id="UP000757435"/>
    </source>
</evidence>
<proteinExistence type="predicted"/>
<evidence type="ECO:0000256" key="1">
    <source>
        <dbReference type="SAM" id="MobiDB-lite"/>
    </source>
</evidence>
<accession>A0A951UPP5</accession>
<dbReference type="Proteomes" id="UP000757435">
    <property type="component" value="Unassembled WGS sequence"/>
</dbReference>